<dbReference type="Pfam" id="PF01370">
    <property type="entry name" value="Epimerase"/>
    <property type="match status" value="1"/>
</dbReference>
<protein>
    <submittedName>
        <fullName evidence="3">dTDP-glucose 4,6-dehydratase</fullName>
        <ecNumber evidence="3">4.2.1.46</ecNumber>
    </submittedName>
</protein>
<dbReference type="EMBL" id="CP036265">
    <property type="protein sequence ID" value="QDT14203.1"/>
    <property type="molecule type" value="Genomic_DNA"/>
</dbReference>
<reference evidence="3 4" key="1">
    <citation type="submission" date="2019-02" db="EMBL/GenBank/DDBJ databases">
        <title>Deep-cultivation of Planctomycetes and their phenomic and genomic characterization uncovers novel biology.</title>
        <authorList>
            <person name="Wiegand S."/>
            <person name="Jogler M."/>
            <person name="Boedeker C."/>
            <person name="Pinto D."/>
            <person name="Vollmers J."/>
            <person name="Rivas-Marin E."/>
            <person name="Kohn T."/>
            <person name="Peeters S.H."/>
            <person name="Heuer A."/>
            <person name="Rast P."/>
            <person name="Oberbeckmann S."/>
            <person name="Bunk B."/>
            <person name="Jeske O."/>
            <person name="Meyerdierks A."/>
            <person name="Storesund J.E."/>
            <person name="Kallscheuer N."/>
            <person name="Luecker S."/>
            <person name="Lage O.M."/>
            <person name="Pohl T."/>
            <person name="Merkel B.J."/>
            <person name="Hornburger P."/>
            <person name="Mueller R.-W."/>
            <person name="Bruemmer F."/>
            <person name="Labrenz M."/>
            <person name="Spormann A.M."/>
            <person name="Op den Camp H."/>
            <person name="Overmann J."/>
            <person name="Amann R."/>
            <person name="Jetten M.S.M."/>
            <person name="Mascher T."/>
            <person name="Medema M.H."/>
            <person name="Devos D.P."/>
            <person name="Kaster A.-K."/>
            <person name="Ovreas L."/>
            <person name="Rohde M."/>
            <person name="Galperin M.Y."/>
            <person name="Jogler C."/>
        </authorList>
    </citation>
    <scope>NUCLEOTIDE SEQUENCE [LARGE SCALE GENOMIC DNA]</scope>
    <source>
        <strain evidence="3 4">CA12</strain>
    </source>
</reference>
<dbReference type="PRINTS" id="PR01713">
    <property type="entry name" value="NUCEPIMERASE"/>
</dbReference>
<dbReference type="Gene3D" id="3.40.50.720">
    <property type="entry name" value="NAD(P)-binding Rossmann-like Domain"/>
    <property type="match status" value="1"/>
</dbReference>
<name>A0A517P4C5_9PLAN</name>
<accession>A0A517P4C5</accession>
<evidence type="ECO:0000313" key="3">
    <source>
        <dbReference type="EMBL" id="QDT14203.1"/>
    </source>
</evidence>
<proteinExistence type="predicted"/>
<evidence type="ECO:0000259" key="2">
    <source>
        <dbReference type="Pfam" id="PF01370"/>
    </source>
</evidence>
<dbReference type="InterPro" id="IPR001509">
    <property type="entry name" value="Epimerase_deHydtase"/>
</dbReference>
<gene>
    <name evidence="3" type="primary">rfbB_1</name>
    <name evidence="3" type="ORF">CA12_02720</name>
</gene>
<dbReference type="RefSeq" id="WP_145361231.1">
    <property type="nucleotide sequence ID" value="NZ_CP036265.1"/>
</dbReference>
<dbReference type="AlphaFoldDB" id="A0A517P4C5"/>
<organism evidence="3 4">
    <name type="scientific">Alienimonas californiensis</name>
    <dbReference type="NCBI Taxonomy" id="2527989"/>
    <lineage>
        <taxon>Bacteria</taxon>
        <taxon>Pseudomonadati</taxon>
        <taxon>Planctomycetota</taxon>
        <taxon>Planctomycetia</taxon>
        <taxon>Planctomycetales</taxon>
        <taxon>Planctomycetaceae</taxon>
        <taxon>Alienimonas</taxon>
    </lineage>
</organism>
<keyword evidence="3" id="KW-0456">Lyase</keyword>
<evidence type="ECO:0000313" key="4">
    <source>
        <dbReference type="Proteomes" id="UP000318741"/>
    </source>
</evidence>
<dbReference type="InterPro" id="IPR036291">
    <property type="entry name" value="NAD(P)-bd_dom_sf"/>
</dbReference>
<sequence length="348" mass="36999">MPNGQILLTGAAGFIGAAVGERLLGTGAAVVGVDDLNVYYSPSLKRARLERLFAAAERGGGDFDFHQVDVADRGAVERVFAGGPFDRVIHLAAQAGVRHSITHPHDYAAANLTGFLNVLEGCRRQAETGPDDPPHLVFASSSSIYGASVEPVLAADQPADHPISLYAATKRANELMAHSYAHLYGLPCTGVRFFTVYGPWGRPDMAVWKFTQRVLAGDPIDVYGGGGMRRGFTYIDDAAEGVVRLAARPPAAPTDGAAPASPDRGTGPFRTYNLGASEPVELMRLIEVIETACGRPAEKRFLPMQPGDVISTAADVGPLAEVTGLVPVTSIEEGVGAFVKWYREYHAR</sequence>
<evidence type="ECO:0000256" key="1">
    <source>
        <dbReference type="ARBA" id="ARBA00023027"/>
    </source>
</evidence>
<dbReference type="SUPFAM" id="SSF51735">
    <property type="entry name" value="NAD(P)-binding Rossmann-fold domains"/>
    <property type="match status" value="1"/>
</dbReference>
<dbReference type="EC" id="4.2.1.46" evidence="3"/>
<feature type="domain" description="NAD-dependent epimerase/dehydratase" evidence="2">
    <location>
        <begin position="6"/>
        <end position="251"/>
    </location>
</feature>
<keyword evidence="1" id="KW-0520">NAD</keyword>
<dbReference type="PANTHER" id="PTHR43574">
    <property type="entry name" value="EPIMERASE-RELATED"/>
    <property type="match status" value="1"/>
</dbReference>
<keyword evidence="4" id="KW-1185">Reference proteome</keyword>
<dbReference type="OrthoDB" id="258549at2"/>
<dbReference type="Proteomes" id="UP000318741">
    <property type="component" value="Chromosome"/>
</dbReference>
<dbReference type="GO" id="GO:0008460">
    <property type="term" value="F:dTDP-glucose 4,6-dehydratase activity"/>
    <property type="evidence" value="ECO:0007669"/>
    <property type="project" value="UniProtKB-EC"/>
</dbReference>
<dbReference type="KEGG" id="acaf:CA12_02720"/>